<evidence type="ECO:0000259" key="6">
    <source>
        <dbReference type="Pfam" id="PF05154"/>
    </source>
</evidence>
<comment type="caution">
    <text evidence="7">The sequence shown here is derived from an EMBL/GenBank/DDBJ whole genome shotgun (WGS) entry which is preliminary data.</text>
</comment>
<feature type="domain" description="TM2" evidence="6">
    <location>
        <begin position="17"/>
        <end position="63"/>
    </location>
</feature>
<dbReference type="RefSeq" id="WP_058980074.1">
    <property type="nucleotide sequence ID" value="NZ_BCMS01000006.1"/>
</dbReference>
<accession>A0A100HQL5</accession>
<dbReference type="GO" id="GO:0016020">
    <property type="term" value="C:membrane"/>
    <property type="evidence" value="ECO:0007669"/>
    <property type="project" value="UniProtKB-SubCell"/>
</dbReference>
<dbReference type="AlphaFoldDB" id="A0A100HQL5"/>
<evidence type="ECO:0000256" key="1">
    <source>
        <dbReference type="ARBA" id="ARBA00004141"/>
    </source>
</evidence>
<gene>
    <name evidence="7" type="ORF">DEIGR_400048</name>
</gene>
<evidence type="ECO:0000256" key="3">
    <source>
        <dbReference type="ARBA" id="ARBA00022989"/>
    </source>
</evidence>
<evidence type="ECO:0000313" key="7">
    <source>
        <dbReference type="EMBL" id="GAQ23915.1"/>
    </source>
</evidence>
<name>A0A100HQL5_9DEIO</name>
<keyword evidence="8" id="KW-1185">Reference proteome</keyword>
<keyword evidence="2 5" id="KW-0812">Transmembrane</keyword>
<evidence type="ECO:0000256" key="4">
    <source>
        <dbReference type="ARBA" id="ARBA00023136"/>
    </source>
</evidence>
<dbReference type="Pfam" id="PF05154">
    <property type="entry name" value="TM2"/>
    <property type="match status" value="1"/>
</dbReference>
<reference evidence="8" key="1">
    <citation type="submission" date="2015-11" db="EMBL/GenBank/DDBJ databases">
        <title>Draft Genome Sequence of the Radioresistant Bacterium Deinococcus grandis, Isolated from Freshwater Fish in Japan.</title>
        <authorList>
            <person name="Satoh K."/>
            <person name="Onodera T."/>
            <person name="Omoso K."/>
            <person name="Takeda-Yano K."/>
            <person name="Katayama T."/>
            <person name="Oono Y."/>
            <person name="Narumi I."/>
        </authorList>
    </citation>
    <scope>NUCLEOTIDE SEQUENCE [LARGE SCALE GENOMIC DNA]</scope>
    <source>
        <strain evidence="8">ATCC 43672</strain>
    </source>
</reference>
<feature type="transmembrane region" description="Helical" evidence="5">
    <location>
        <begin position="21"/>
        <end position="41"/>
    </location>
</feature>
<proteinExistence type="predicted"/>
<dbReference type="Proteomes" id="UP000056209">
    <property type="component" value="Unassembled WGS sequence"/>
</dbReference>
<evidence type="ECO:0000313" key="8">
    <source>
        <dbReference type="Proteomes" id="UP000056209"/>
    </source>
</evidence>
<dbReference type="InterPro" id="IPR007829">
    <property type="entry name" value="TM2"/>
</dbReference>
<evidence type="ECO:0000256" key="5">
    <source>
        <dbReference type="SAM" id="Phobius"/>
    </source>
</evidence>
<comment type="subcellular location">
    <subcellularLocation>
        <location evidence="1">Membrane</location>
        <topology evidence="1">Multi-pass membrane protein</topology>
    </subcellularLocation>
</comment>
<protein>
    <recommendedName>
        <fullName evidence="6">TM2 domain-containing protein</fullName>
    </recommendedName>
</protein>
<dbReference type="EMBL" id="BCMS01000006">
    <property type="protein sequence ID" value="GAQ23915.1"/>
    <property type="molecule type" value="Genomic_DNA"/>
</dbReference>
<evidence type="ECO:0000256" key="2">
    <source>
        <dbReference type="ARBA" id="ARBA00022692"/>
    </source>
</evidence>
<keyword evidence="4 5" id="KW-0472">Membrane</keyword>
<keyword evidence="3 5" id="KW-1133">Transmembrane helix</keyword>
<feature type="transmembrane region" description="Helical" evidence="5">
    <location>
        <begin position="47"/>
        <end position="68"/>
    </location>
</feature>
<organism evidence="7 8">
    <name type="scientific">Deinococcus grandis</name>
    <dbReference type="NCBI Taxonomy" id="57498"/>
    <lineage>
        <taxon>Bacteria</taxon>
        <taxon>Thermotogati</taxon>
        <taxon>Deinococcota</taxon>
        <taxon>Deinococci</taxon>
        <taxon>Deinococcales</taxon>
        <taxon>Deinococcaceae</taxon>
        <taxon>Deinococcus</taxon>
    </lineage>
</organism>
<sequence>MTQDQNLALAQQMYLSQQKNVTVYVLLALLLGGLGVHHFYLGRTTPGLLHLLLCWTLVPSVLAVAHAINGRKAVRDRNTEIARHVATTLGAPVDPLLKMAMI</sequence>